<dbReference type="SMART" id="SM00487">
    <property type="entry name" value="DEXDc"/>
    <property type="match status" value="1"/>
</dbReference>
<keyword evidence="3" id="KW-0067">ATP-binding</keyword>
<dbReference type="SUPFAM" id="SSF52540">
    <property type="entry name" value="P-loop containing nucleoside triphosphate hydrolases"/>
    <property type="match status" value="2"/>
</dbReference>
<dbReference type="AlphaFoldDB" id="A0AAX4JSQ2"/>
<dbReference type="EMBL" id="CP144101">
    <property type="protein sequence ID" value="WWC88451.1"/>
    <property type="molecule type" value="Genomic_DNA"/>
</dbReference>
<dbReference type="Gene3D" id="3.40.50.10810">
    <property type="entry name" value="Tandem AAA-ATPase domain"/>
    <property type="match status" value="1"/>
</dbReference>
<feature type="compositionally biased region" description="Acidic residues" evidence="4">
    <location>
        <begin position="510"/>
        <end position="542"/>
    </location>
</feature>
<dbReference type="GO" id="GO:0006281">
    <property type="term" value="P:DNA repair"/>
    <property type="evidence" value="ECO:0007669"/>
    <property type="project" value="TreeGrafter"/>
</dbReference>
<evidence type="ECO:0000313" key="7">
    <source>
        <dbReference type="EMBL" id="WWC88451.1"/>
    </source>
</evidence>
<keyword evidence="8" id="KW-1185">Reference proteome</keyword>
<evidence type="ECO:0000256" key="4">
    <source>
        <dbReference type="SAM" id="MobiDB-lite"/>
    </source>
</evidence>
<dbReference type="PROSITE" id="PS51192">
    <property type="entry name" value="HELICASE_ATP_BIND_1"/>
    <property type="match status" value="1"/>
</dbReference>
<keyword evidence="1" id="KW-0547">Nucleotide-binding</keyword>
<accession>A0AAX4JSQ2</accession>
<evidence type="ECO:0000313" key="8">
    <source>
        <dbReference type="Proteomes" id="UP001355207"/>
    </source>
</evidence>
<reference evidence="7 8" key="1">
    <citation type="submission" date="2024-01" db="EMBL/GenBank/DDBJ databases">
        <title>Comparative genomics of Cryptococcus and Kwoniella reveals pathogenesis evolution and contrasting modes of karyotype evolution via chromosome fusion or intercentromeric recombination.</title>
        <authorList>
            <person name="Coelho M.A."/>
            <person name="David-Palma M."/>
            <person name="Shea T."/>
            <person name="Bowers K."/>
            <person name="McGinley-Smith S."/>
            <person name="Mohammad A.W."/>
            <person name="Gnirke A."/>
            <person name="Yurkov A.M."/>
            <person name="Nowrousian M."/>
            <person name="Sun S."/>
            <person name="Cuomo C.A."/>
            <person name="Heitman J."/>
        </authorList>
    </citation>
    <scope>NUCLEOTIDE SEQUENCE [LARGE SCALE GENOMIC DNA]</scope>
    <source>
        <strain evidence="7 8">CBS 6074</strain>
    </source>
</reference>
<dbReference type="PANTHER" id="PTHR45626">
    <property type="entry name" value="TRANSCRIPTION TERMINATION FACTOR 2-RELATED"/>
    <property type="match status" value="1"/>
</dbReference>
<dbReference type="Proteomes" id="UP001355207">
    <property type="component" value="Chromosome 4"/>
</dbReference>
<dbReference type="GO" id="GO:0005634">
    <property type="term" value="C:nucleus"/>
    <property type="evidence" value="ECO:0007669"/>
    <property type="project" value="TreeGrafter"/>
</dbReference>
<evidence type="ECO:0000259" key="5">
    <source>
        <dbReference type="PROSITE" id="PS51192"/>
    </source>
</evidence>
<proteinExistence type="predicted"/>
<dbReference type="SMART" id="SM00490">
    <property type="entry name" value="HELICc"/>
    <property type="match status" value="1"/>
</dbReference>
<dbReference type="GO" id="GO:0008094">
    <property type="term" value="F:ATP-dependent activity, acting on DNA"/>
    <property type="evidence" value="ECO:0007669"/>
    <property type="project" value="TreeGrafter"/>
</dbReference>
<dbReference type="InterPro" id="IPR014001">
    <property type="entry name" value="Helicase_ATP-bd"/>
</dbReference>
<gene>
    <name evidence="7" type="ORF">L201_003362</name>
</gene>
<dbReference type="Pfam" id="PF00271">
    <property type="entry name" value="Helicase_C"/>
    <property type="match status" value="1"/>
</dbReference>
<evidence type="ECO:0000256" key="3">
    <source>
        <dbReference type="ARBA" id="ARBA00022840"/>
    </source>
</evidence>
<organism evidence="7 8">
    <name type="scientific">Kwoniella dendrophila CBS 6074</name>
    <dbReference type="NCBI Taxonomy" id="1295534"/>
    <lineage>
        <taxon>Eukaryota</taxon>
        <taxon>Fungi</taxon>
        <taxon>Dikarya</taxon>
        <taxon>Basidiomycota</taxon>
        <taxon>Agaricomycotina</taxon>
        <taxon>Tremellomycetes</taxon>
        <taxon>Tremellales</taxon>
        <taxon>Cryptococcaceae</taxon>
        <taxon>Kwoniella</taxon>
    </lineage>
</organism>
<dbReference type="GO" id="GO:0016787">
    <property type="term" value="F:hydrolase activity"/>
    <property type="evidence" value="ECO:0007669"/>
    <property type="project" value="UniProtKB-KW"/>
</dbReference>
<dbReference type="RefSeq" id="XP_066075214.1">
    <property type="nucleotide sequence ID" value="XM_066219117.1"/>
</dbReference>
<dbReference type="InterPro" id="IPR001650">
    <property type="entry name" value="Helicase_C-like"/>
</dbReference>
<dbReference type="InterPro" id="IPR027417">
    <property type="entry name" value="P-loop_NTPase"/>
</dbReference>
<dbReference type="CDD" id="cd18793">
    <property type="entry name" value="SF2_C_SNF"/>
    <property type="match status" value="1"/>
</dbReference>
<dbReference type="InterPro" id="IPR049730">
    <property type="entry name" value="SNF2/RAD54-like_C"/>
</dbReference>
<evidence type="ECO:0008006" key="9">
    <source>
        <dbReference type="Google" id="ProtNLM"/>
    </source>
</evidence>
<dbReference type="InterPro" id="IPR050628">
    <property type="entry name" value="SNF2_RAD54_helicase_TF"/>
</dbReference>
<evidence type="ECO:0000256" key="2">
    <source>
        <dbReference type="ARBA" id="ARBA00022801"/>
    </source>
</evidence>
<dbReference type="GeneID" id="91094032"/>
<dbReference type="InterPro" id="IPR038718">
    <property type="entry name" value="SNF2-like_sf"/>
</dbReference>
<dbReference type="PROSITE" id="PS51194">
    <property type="entry name" value="HELICASE_CTER"/>
    <property type="match status" value="1"/>
</dbReference>
<dbReference type="InterPro" id="IPR000330">
    <property type="entry name" value="SNF2_N"/>
</dbReference>
<sequence length="542" mass="62112">MSIPRQVPMTDPGPKIGTPLHDHQKAAVSELLFKESDYGSLYKGIVRQDPSLKNRKFLDLSSFGHMWLNEGDGTWSNAFTHKVSENETRPLQGKGMLLADEMGTGKSLIILALIASTIEAANEWVDTYQFEPEIPTYRLPKGYSMKDIVVDIPPESNPQLATLTSKLASENDHDLDCVITSIKSAQSPKSCATLIVCPKSVLGIWHEHLEQHWKGDWTTLGGNIHRQGYRQRPLLVHDHYANPKYPNLQALYKANIIITSYEALLTDSRKGTNGTLNNMIFYRVILDEGHRIRNTNTQSFRLIENLKKRHIHILTAAQVTRNPATDYRPLTTRTSIKMRWFRYFLDTRPKQKLVVFHHWKFTFKETKAVLKAAGYSIVYLQSNLSMEERVQITARFNRCKQDKICLLSSIKVGGEGLSMVGANACVFLDLMWNPSWHAQAMDRLHRHGQKHAVTCYIPMIQVTYEDRIWTRQQIKRALTRKLFPNDPKGEINLEAVPPELKDWLKRDVDPLSDEDEDEDEDAEPIEDEDVDTEPIEVIEIDD</sequence>
<protein>
    <recommendedName>
        <fullName evidence="9">P-loop containing nucleoside triphosphate hydrolase protein</fullName>
    </recommendedName>
</protein>
<feature type="domain" description="Helicase ATP-binding" evidence="5">
    <location>
        <begin position="87"/>
        <end position="336"/>
    </location>
</feature>
<dbReference type="Gene3D" id="3.40.50.300">
    <property type="entry name" value="P-loop containing nucleotide triphosphate hydrolases"/>
    <property type="match status" value="1"/>
</dbReference>
<evidence type="ECO:0000259" key="6">
    <source>
        <dbReference type="PROSITE" id="PS51194"/>
    </source>
</evidence>
<feature type="region of interest" description="Disordered" evidence="4">
    <location>
        <begin position="504"/>
        <end position="542"/>
    </location>
</feature>
<feature type="domain" description="Helicase C-terminal" evidence="6">
    <location>
        <begin position="337"/>
        <end position="494"/>
    </location>
</feature>
<evidence type="ECO:0000256" key="1">
    <source>
        <dbReference type="ARBA" id="ARBA00022741"/>
    </source>
</evidence>
<name>A0AAX4JSQ2_9TREE</name>
<dbReference type="Pfam" id="PF00176">
    <property type="entry name" value="SNF2-rel_dom"/>
    <property type="match status" value="1"/>
</dbReference>
<dbReference type="GO" id="GO:0005524">
    <property type="term" value="F:ATP binding"/>
    <property type="evidence" value="ECO:0007669"/>
    <property type="project" value="UniProtKB-KW"/>
</dbReference>
<keyword evidence="2" id="KW-0378">Hydrolase</keyword>